<reference evidence="1" key="1">
    <citation type="submission" date="2020-11" db="EMBL/GenBank/DDBJ databases">
        <authorList>
            <person name="Whitehead M."/>
        </authorList>
    </citation>
    <scope>NUCLEOTIDE SEQUENCE</scope>
    <source>
        <strain evidence="1">EGII</strain>
    </source>
</reference>
<organism evidence="1 2">
    <name type="scientific">Ceratitis capitata</name>
    <name type="common">Mediterranean fruit fly</name>
    <name type="synonym">Tephritis capitata</name>
    <dbReference type="NCBI Taxonomy" id="7213"/>
    <lineage>
        <taxon>Eukaryota</taxon>
        <taxon>Metazoa</taxon>
        <taxon>Ecdysozoa</taxon>
        <taxon>Arthropoda</taxon>
        <taxon>Hexapoda</taxon>
        <taxon>Insecta</taxon>
        <taxon>Pterygota</taxon>
        <taxon>Neoptera</taxon>
        <taxon>Endopterygota</taxon>
        <taxon>Diptera</taxon>
        <taxon>Brachycera</taxon>
        <taxon>Muscomorpha</taxon>
        <taxon>Tephritoidea</taxon>
        <taxon>Tephritidae</taxon>
        <taxon>Ceratitis</taxon>
        <taxon>Ceratitis</taxon>
    </lineage>
</organism>
<keyword evidence="2" id="KW-1185">Reference proteome</keyword>
<name>A0A811U119_CERCA</name>
<dbReference type="Proteomes" id="UP000606786">
    <property type="component" value="Unassembled WGS sequence"/>
</dbReference>
<gene>
    <name evidence="1" type="ORF">CCAP1982_LOCUS873</name>
</gene>
<feature type="non-terminal residue" evidence="1">
    <location>
        <position position="1"/>
    </location>
</feature>
<proteinExistence type="predicted"/>
<dbReference type="EMBL" id="CAJHJT010000001">
    <property type="protein sequence ID" value="CAD6991986.1"/>
    <property type="molecule type" value="Genomic_DNA"/>
</dbReference>
<accession>A0A811U119</accession>
<comment type="caution">
    <text evidence="1">The sequence shown here is derived from an EMBL/GenBank/DDBJ whole genome shotgun (WGS) entry which is preliminary data.</text>
</comment>
<protein>
    <submittedName>
        <fullName evidence="1">(Mediterranean fruit fly) hypothetical protein</fullName>
    </submittedName>
</protein>
<evidence type="ECO:0000313" key="2">
    <source>
        <dbReference type="Proteomes" id="UP000606786"/>
    </source>
</evidence>
<dbReference type="AlphaFoldDB" id="A0A811U119"/>
<evidence type="ECO:0000313" key="1">
    <source>
        <dbReference type="EMBL" id="CAD6991986.1"/>
    </source>
</evidence>
<sequence length="70" mass="8229">TVKCLFARSSWTPCHHRYQRCNSFSNSSTTVQEFVSFAFSESRQFAANEPQRFFPFSLLETMAQLQQQQQ</sequence>